<sequence>MAGGSVVAFEDWDPTTAAFRCVLDGRESLLSGRGKEFTVHDEPDRVQHDDDRGRLMHLEGQIVVLQRCLAVRDEMCDVLQDSVGRLAGTIAGLQAQVAALEDAIATKDMARNSH</sequence>
<protein>
    <submittedName>
        <fullName evidence="1">Uncharacterized protein</fullName>
    </submittedName>
</protein>
<dbReference type="EMBL" id="OVEO01000013">
    <property type="protein sequence ID" value="SPR00071.1"/>
    <property type="molecule type" value="Genomic_DNA"/>
</dbReference>
<name>A0A3P3YIQ3_PLABS</name>
<accession>A0A3P3YIQ3</accession>
<proteinExistence type="predicted"/>
<gene>
    <name evidence="1" type="ORF">PLBR_LOCUS7286</name>
</gene>
<reference evidence="1 2" key="1">
    <citation type="submission" date="2018-03" db="EMBL/GenBank/DDBJ databases">
        <authorList>
            <person name="Fogelqvist J."/>
        </authorList>
    </citation>
    <scope>NUCLEOTIDE SEQUENCE [LARGE SCALE GENOMIC DNA]</scope>
</reference>
<organism evidence="1 2">
    <name type="scientific">Plasmodiophora brassicae</name>
    <name type="common">Clubroot disease agent</name>
    <dbReference type="NCBI Taxonomy" id="37360"/>
    <lineage>
        <taxon>Eukaryota</taxon>
        <taxon>Sar</taxon>
        <taxon>Rhizaria</taxon>
        <taxon>Endomyxa</taxon>
        <taxon>Phytomyxea</taxon>
        <taxon>Plasmodiophorida</taxon>
        <taxon>Plasmodiophoridae</taxon>
        <taxon>Plasmodiophora</taxon>
    </lineage>
</organism>
<dbReference type="AlphaFoldDB" id="A0A3P3YIQ3"/>
<evidence type="ECO:0000313" key="2">
    <source>
        <dbReference type="Proteomes" id="UP000290189"/>
    </source>
</evidence>
<geneLocation type="mitochondrion" evidence="1"/>
<keyword evidence="1" id="KW-0496">Mitochondrion</keyword>
<dbReference type="Proteomes" id="UP000290189">
    <property type="component" value="Unassembled WGS sequence"/>
</dbReference>
<evidence type="ECO:0000313" key="1">
    <source>
        <dbReference type="EMBL" id="SPR00071.1"/>
    </source>
</evidence>